<name>A0A5C5VPI9_9PLAN</name>
<accession>A0A5C5VPI9</accession>
<dbReference type="EMBL" id="SIHI01000065">
    <property type="protein sequence ID" value="TWT39845.1"/>
    <property type="molecule type" value="Genomic_DNA"/>
</dbReference>
<evidence type="ECO:0000313" key="1">
    <source>
        <dbReference type="EMBL" id="TWT39845.1"/>
    </source>
</evidence>
<reference evidence="1 2" key="1">
    <citation type="submission" date="2019-02" db="EMBL/GenBank/DDBJ databases">
        <title>Deep-cultivation of Planctomycetes and their phenomic and genomic characterization uncovers novel biology.</title>
        <authorList>
            <person name="Wiegand S."/>
            <person name="Jogler M."/>
            <person name="Boedeker C."/>
            <person name="Pinto D."/>
            <person name="Vollmers J."/>
            <person name="Rivas-Marin E."/>
            <person name="Kohn T."/>
            <person name="Peeters S.H."/>
            <person name="Heuer A."/>
            <person name="Rast P."/>
            <person name="Oberbeckmann S."/>
            <person name="Bunk B."/>
            <person name="Jeske O."/>
            <person name="Meyerdierks A."/>
            <person name="Storesund J.E."/>
            <person name="Kallscheuer N."/>
            <person name="Luecker S."/>
            <person name="Lage O.M."/>
            <person name="Pohl T."/>
            <person name="Merkel B.J."/>
            <person name="Hornburger P."/>
            <person name="Mueller R.-W."/>
            <person name="Bruemmer F."/>
            <person name="Labrenz M."/>
            <person name="Spormann A.M."/>
            <person name="Op Den Camp H."/>
            <person name="Overmann J."/>
            <person name="Amann R."/>
            <person name="Jetten M.S.M."/>
            <person name="Mascher T."/>
            <person name="Medema M.H."/>
            <person name="Devos D.P."/>
            <person name="Kaster A.-K."/>
            <person name="Ovreas L."/>
            <person name="Rohde M."/>
            <person name="Galperin M.Y."/>
            <person name="Jogler C."/>
        </authorList>
    </citation>
    <scope>NUCLEOTIDE SEQUENCE [LARGE SCALE GENOMIC DNA]</scope>
    <source>
        <strain evidence="1 2">KOR42</strain>
    </source>
</reference>
<dbReference type="AlphaFoldDB" id="A0A5C5VPI9"/>
<proteinExistence type="predicted"/>
<dbReference type="InterPro" id="IPR011447">
    <property type="entry name" value="DUF1552"/>
</dbReference>
<dbReference type="Proteomes" id="UP000317243">
    <property type="component" value="Unassembled WGS sequence"/>
</dbReference>
<evidence type="ECO:0000313" key="2">
    <source>
        <dbReference type="Proteomes" id="UP000317243"/>
    </source>
</evidence>
<keyword evidence="2" id="KW-1185">Reference proteome</keyword>
<evidence type="ECO:0008006" key="3">
    <source>
        <dbReference type="Google" id="ProtNLM"/>
    </source>
</evidence>
<protein>
    <recommendedName>
        <fullName evidence="3">DUF1552 domain-containing protein</fullName>
    </recommendedName>
</protein>
<gene>
    <name evidence="1" type="ORF">KOR42_51240</name>
</gene>
<dbReference type="InterPro" id="IPR006311">
    <property type="entry name" value="TAT_signal"/>
</dbReference>
<organism evidence="1 2">
    <name type="scientific">Thalassoglobus neptunius</name>
    <dbReference type="NCBI Taxonomy" id="1938619"/>
    <lineage>
        <taxon>Bacteria</taxon>
        <taxon>Pseudomonadati</taxon>
        <taxon>Planctomycetota</taxon>
        <taxon>Planctomycetia</taxon>
        <taxon>Planctomycetales</taxon>
        <taxon>Planctomycetaceae</taxon>
        <taxon>Thalassoglobus</taxon>
    </lineage>
</organism>
<dbReference type="PROSITE" id="PS51318">
    <property type="entry name" value="TAT"/>
    <property type="match status" value="1"/>
</dbReference>
<comment type="caution">
    <text evidence="1">The sequence shown here is derived from an EMBL/GenBank/DDBJ whole genome shotgun (WGS) entry which is preliminary data.</text>
</comment>
<sequence>MSTSKRIYFSTTPTLNRRHFLRGAGAAVVGLPFLDAMVPAFQSSARANTNSQKSTPRRFVALCATLGFHTPFLFPSKEGSLDGSTPYLSQIQEHLDQLTVVSGLAHPEQQGNNGHASELTWLTSAQRPGLAGFKNTISVDQLIAEKVGLETRFPSLVLSTSGRSMSWNSNGVEIPGETRPSNVFKALFVNGSSTEVQRELKQLDRGKSILDTVKGDAEKLNRKLGTQDQRKLDEYFTAIRELEGRLNQSTSWATRPKPDIEAKAPVDISDRADAIGRQNLMYDMLVLALQSDSTRTATFQLSGMNAVPAIDGVSTDWHQLSHHGKDPEKIDELKIIEQAEFAAFNRFLGKMKSVEETESTLLDQTTILYGSNLGNASSHSPRNLPVIVAGGGFKHGNYVSHDAVDNTPFANLFVTFAQQMGLDIDTFGTSTATGIRGLEQKTS</sequence>
<dbReference type="RefSeq" id="WP_197441539.1">
    <property type="nucleotide sequence ID" value="NZ_SIHI01000065.1"/>
</dbReference>
<dbReference type="Pfam" id="PF07586">
    <property type="entry name" value="HXXSHH"/>
    <property type="match status" value="1"/>
</dbReference>